<dbReference type="RefSeq" id="WP_034810175.1">
    <property type="nucleotide sequence ID" value="NZ_AWSA01000083.1"/>
</dbReference>
<proteinExistence type="predicted"/>
<dbReference type="STRING" id="1386089.N865_21660"/>
<dbReference type="InterPro" id="IPR058323">
    <property type="entry name" value="DUF8010"/>
</dbReference>
<feature type="domain" description="DUF8010" evidence="1">
    <location>
        <begin position="3"/>
        <end position="107"/>
    </location>
</feature>
<organism evidence="3 4">
    <name type="scientific">Intrasporangium oryzae NRRL B-24470</name>
    <dbReference type="NCBI Taxonomy" id="1386089"/>
    <lineage>
        <taxon>Bacteria</taxon>
        <taxon>Bacillati</taxon>
        <taxon>Actinomycetota</taxon>
        <taxon>Actinomycetes</taxon>
        <taxon>Micrococcales</taxon>
        <taxon>Intrasporangiaceae</taxon>
        <taxon>Intrasporangium</taxon>
    </lineage>
</organism>
<evidence type="ECO:0000259" key="2">
    <source>
        <dbReference type="Pfam" id="PF26572"/>
    </source>
</evidence>
<dbReference type="OrthoDB" id="4801220at2"/>
<evidence type="ECO:0000259" key="1">
    <source>
        <dbReference type="Pfam" id="PF26035"/>
    </source>
</evidence>
<evidence type="ECO:0000313" key="4">
    <source>
        <dbReference type="Proteomes" id="UP000019489"/>
    </source>
</evidence>
<dbReference type="Proteomes" id="UP000019489">
    <property type="component" value="Unassembled WGS sequence"/>
</dbReference>
<dbReference type="InterPro" id="IPR058498">
    <property type="entry name" value="DUF8185"/>
</dbReference>
<dbReference type="AlphaFoldDB" id="W9G2Y5"/>
<sequence>MSEIDFGDPRGFADFATFIGRSRRVSPEGSVRLQVLGSVLVATVAVLEGSGLMGEGTVLGMRIVPVVPGPPLDVTVAFASVADRLARADGRTTTLHVPPTTVQASWAGLTPPRGGWEPVGSLDGGVVDDLAAQGISDVAAGTPEGAGAQAVAALRRRVWGAMTDTVPPVTAGLAFGAHVLGFTRPGEPATVAAHGRWTRVSTSRGHVLAR</sequence>
<feature type="domain" description="DUF8185" evidence="2">
    <location>
        <begin position="111"/>
        <end position="210"/>
    </location>
</feature>
<name>W9G2Y5_9MICO</name>
<dbReference type="EMBL" id="AWSA01000083">
    <property type="protein sequence ID" value="EWS99646.1"/>
    <property type="molecule type" value="Genomic_DNA"/>
</dbReference>
<accession>W9G2Y5</accession>
<keyword evidence="4" id="KW-1185">Reference proteome</keyword>
<dbReference type="PATRIC" id="fig|1386089.3.peg.4137"/>
<protein>
    <submittedName>
        <fullName evidence="3">Uncharacterized protein</fullName>
    </submittedName>
</protein>
<reference evidence="3 4" key="1">
    <citation type="submission" date="2013-08" db="EMBL/GenBank/DDBJ databases">
        <title>Intrasporangium oryzae NRRL B-24470.</title>
        <authorList>
            <person name="Liu H."/>
            <person name="Wang G."/>
        </authorList>
    </citation>
    <scope>NUCLEOTIDE SEQUENCE [LARGE SCALE GENOMIC DNA]</scope>
    <source>
        <strain evidence="3 4">NRRL B-24470</strain>
    </source>
</reference>
<dbReference type="Pfam" id="PF26035">
    <property type="entry name" value="DUF8010"/>
    <property type="match status" value="1"/>
</dbReference>
<dbReference type="Pfam" id="PF26572">
    <property type="entry name" value="DUF8185"/>
    <property type="match status" value="1"/>
</dbReference>
<dbReference type="eggNOG" id="ENOG5032UNB">
    <property type="taxonomic scope" value="Bacteria"/>
</dbReference>
<comment type="caution">
    <text evidence="3">The sequence shown here is derived from an EMBL/GenBank/DDBJ whole genome shotgun (WGS) entry which is preliminary data.</text>
</comment>
<evidence type="ECO:0000313" key="3">
    <source>
        <dbReference type="EMBL" id="EWS99646.1"/>
    </source>
</evidence>
<gene>
    <name evidence="3" type="ORF">N865_21660</name>
</gene>